<evidence type="ECO:0000256" key="4">
    <source>
        <dbReference type="ARBA" id="ARBA00023239"/>
    </source>
</evidence>
<name>A0A918T9T5_STRCJ</name>
<keyword evidence="2" id="KW-0210">Decarboxylase</keyword>
<organism evidence="7 8">
    <name type="scientific">Streptomyces cinnamoneus</name>
    <name type="common">Streptoverticillium cinnamoneum</name>
    <dbReference type="NCBI Taxonomy" id="53446"/>
    <lineage>
        <taxon>Bacteria</taxon>
        <taxon>Bacillati</taxon>
        <taxon>Actinomycetota</taxon>
        <taxon>Actinomycetes</taxon>
        <taxon>Kitasatosporales</taxon>
        <taxon>Streptomycetaceae</taxon>
        <taxon>Streptomyces</taxon>
        <taxon>Streptomyces cinnamoneus group</taxon>
    </lineage>
</organism>
<dbReference type="Gene3D" id="3.90.1150.10">
    <property type="entry name" value="Aspartate Aminotransferase, domain 1"/>
    <property type="match status" value="1"/>
</dbReference>
<dbReference type="PROSITE" id="PS00703">
    <property type="entry name" value="OKR_DC_1"/>
    <property type="match status" value="1"/>
</dbReference>
<proteinExistence type="inferred from homology"/>
<evidence type="ECO:0000259" key="6">
    <source>
        <dbReference type="PROSITE" id="PS00703"/>
    </source>
</evidence>
<gene>
    <name evidence="7" type="primary">ldcC</name>
    <name evidence="7" type="ORF">GCM10010507_05040</name>
</gene>
<dbReference type="InterPro" id="IPR011193">
    <property type="entry name" value="Orn/lys/arg_de-COase"/>
</dbReference>
<dbReference type="Pfam" id="PF03709">
    <property type="entry name" value="OKR_DC_1_N"/>
    <property type="match status" value="1"/>
</dbReference>
<evidence type="ECO:0000313" key="7">
    <source>
        <dbReference type="EMBL" id="GHC35049.1"/>
    </source>
</evidence>
<comment type="caution">
    <text evidence="7">The sequence shown here is derived from an EMBL/GenBank/DDBJ whole genome shotgun (WGS) entry which is preliminary data.</text>
</comment>
<dbReference type="InterPro" id="IPR000310">
    <property type="entry name" value="Orn/Lys/Arg_deCO2ase_major_dom"/>
</dbReference>
<dbReference type="Proteomes" id="UP000646244">
    <property type="component" value="Unassembled WGS sequence"/>
</dbReference>
<accession>A0A918T9T5</accession>
<keyword evidence="4" id="KW-0456">Lyase</keyword>
<dbReference type="PIRSF" id="PIRSF009393">
    <property type="entry name" value="Orn_decarb"/>
    <property type="match status" value="1"/>
</dbReference>
<dbReference type="InterPro" id="IPR005308">
    <property type="entry name" value="OKR_de-COase_N"/>
</dbReference>
<dbReference type="Gene3D" id="3.90.100.10">
    <property type="entry name" value="Orn/Lys/Arg decarboxylase, C-terminal domain"/>
    <property type="match status" value="1"/>
</dbReference>
<protein>
    <submittedName>
        <fullName evidence="7">Arginine decarboxylase</fullName>
    </submittedName>
</protein>
<dbReference type="GO" id="GO:0030170">
    <property type="term" value="F:pyridoxal phosphate binding"/>
    <property type="evidence" value="ECO:0007669"/>
    <property type="project" value="TreeGrafter"/>
</dbReference>
<feature type="modified residue" description="N6-(pyridoxal phosphate)lysine" evidence="5">
    <location>
        <position position="397"/>
    </location>
</feature>
<dbReference type="InterPro" id="IPR036633">
    <property type="entry name" value="Prn/Lys/Arg_de-COase_C_sf"/>
</dbReference>
<dbReference type="Gene3D" id="3.40.50.2300">
    <property type="match status" value="1"/>
</dbReference>
<evidence type="ECO:0000256" key="1">
    <source>
        <dbReference type="ARBA" id="ARBA00010671"/>
    </source>
</evidence>
<dbReference type="RefSeq" id="WP_190107914.1">
    <property type="nucleotide sequence ID" value="NZ_BMVB01000001.1"/>
</dbReference>
<sequence>MGGSTVLFALREDPLAGGSEGEQLRRIRKEVEAQGLEVRWARTEAEARAVLRTEAGLAAAVVAWDLCPGAAGGGEPGGSPVLRQIGRRFKDLPVLLVMTDEADDDLDRLPLWVSEAVIGYVWPLEDTPAFIAGRIVSAARAYREAVLPPFFKALRKFDDAHEYSWHTPAHAGGVAFLKSPVGRAFFDYFGERLLRSDLSISVEELGSLFEHTGPVGDAERNAARIFGADRTYFVLHGNSTADRMVGHFCVAQDEIALVDRNCHKSVLHGLVLSGARPVYLVPTRNGYGLAGPLPPAEVAAAAVADRIARNPLAQGAVSPGAEYAVVTNSTYDGLCYDAVHLARELAPSTPRLHFDEAWFAYARFHPLYAGRYGMSVDAAVLDGPERPTVFATQSTHKLLAALSQSAMVHVKSSPRAPVDHDRFNEAFMMHGTTSPLYPAIASLDVAAGMMDGPQGHWLIDEAVTEAVRFRQAVVRTGRRIAHSGDRPAWFFDVWQPATVTDPATKEQHAFADAPTELLRTQPSCWQLEPDADWHGFSGLGDGYCMLDPVKVTLTCPGIDAAGRWDDWGIPARVLTAYLATRNIVVEKTDSYTTLILFSMGITKGKWGTLLDALMDFKALHDADAPLEQVLPGLLAQYPRRYAGTTLSGLCRSMHDHLRRADLVTLLDTAFQELPEPIAPPQWCYQQLIRQGTERVRLADAADRVAAAMVTVTPPGIPVLMPGESTGAPDGPLLRYLGALESFDRAFPGFRSETHGVTVDAETGDYAIECVREDRRPGRRP</sequence>
<dbReference type="InterPro" id="IPR015424">
    <property type="entry name" value="PyrdxlP-dep_Trfase"/>
</dbReference>
<dbReference type="GO" id="GO:0008792">
    <property type="term" value="F:arginine decarboxylase activity"/>
    <property type="evidence" value="ECO:0007669"/>
    <property type="project" value="TreeGrafter"/>
</dbReference>
<dbReference type="Pfam" id="PF03711">
    <property type="entry name" value="OKR_DC_1_C"/>
    <property type="match status" value="1"/>
</dbReference>
<dbReference type="SUPFAM" id="SSF53383">
    <property type="entry name" value="PLP-dependent transferases"/>
    <property type="match status" value="1"/>
</dbReference>
<evidence type="ECO:0000313" key="8">
    <source>
        <dbReference type="Proteomes" id="UP000646244"/>
    </source>
</evidence>
<comment type="similarity">
    <text evidence="1">Belongs to the Orn/Lys/Arg decarboxylase class-I family.</text>
</comment>
<evidence type="ECO:0000256" key="3">
    <source>
        <dbReference type="ARBA" id="ARBA00022898"/>
    </source>
</evidence>
<dbReference type="Gene3D" id="3.40.640.10">
    <property type="entry name" value="Type I PLP-dependent aspartate aminotransferase-like (Major domain)"/>
    <property type="match status" value="1"/>
</dbReference>
<reference evidence="7" key="2">
    <citation type="submission" date="2020-09" db="EMBL/GenBank/DDBJ databases">
        <authorList>
            <person name="Sun Q."/>
            <person name="Ohkuma M."/>
        </authorList>
    </citation>
    <scope>NUCLEOTIDE SEQUENCE</scope>
    <source>
        <strain evidence="7">JCM 4633</strain>
    </source>
</reference>
<evidence type="ECO:0000256" key="2">
    <source>
        <dbReference type="ARBA" id="ARBA00022793"/>
    </source>
</evidence>
<dbReference type="InterPro" id="IPR015422">
    <property type="entry name" value="PyrdxlP-dep_Trfase_small"/>
</dbReference>
<dbReference type="AlphaFoldDB" id="A0A918T9T5"/>
<keyword evidence="3 5" id="KW-0663">Pyridoxal phosphate</keyword>
<dbReference type="SUPFAM" id="SSF55904">
    <property type="entry name" value="Ornithine decarboxylase C-terminal domain"/>
    <property type="match status" value="1"/>
</dbReference>
<dbReference type="GO" id="GO:0005829">
    <property type="term" value="C:cytosol"/>
    <property type="evidence" value="ECO:0007669"/>
    <property type="project" value="TreeGrafter"/>
</dbReference>
<feature type="domain" description="Orn/Lys/Arg decarboxylases family 1 pyridoxal-P attachment site" evidence="6">
    <location>
        <begin position="392"/>
        <end position="406"/>
    </location>
</feature>
<dbReference type="EMBL" id="BMVB01000001">
    <property type="protein sequence ID" value="GHC35049.1"/>
    <property type="molecule type" value="Genomic_DNA"/>
</dbReference>
<dbReference type="InterPro" id="IPR015421">
    <property type="entry name" value="PyrdxlP-dep_Trfase_major"/>
</dbReference>
<dbReference type="InterPro" id="IPR008286">
    <property type="entry name" value="Prn/Lys/Arg_de-COase_C"/>
</dbReference>
<evidence type="ECO:0000256" key="5">
    <source>
        <dbReference type="PIRSR" id="PIRSR009393-1"/>
    </source>
</evidence>
<dbReference type="GO" id="GO:0006527">
    <property type="term" value="P:L-arginine catabolic process"/>
    <property type="evidence" value="ECO:0007669"/>
    <property type="project" value="TreeGrafter"/>
</dbReference>
<dbReference type="PANTHER" id="PTHR45229">
    <property type="entry name" value="CONSTITUTIVE ORNITHINE DECARBOXYLASE"/>
    <property type="match status" value="1"/>
</dbReference>
<dbReference type="PANTHER" id="PTHR45229:SF3">
    <property type="entry name" value="BIODEGRADATIVE ARGININE DECARBOXYLASE"/>
    <property type="match status" value="1"/>
</dbReference>
<dbReference type="Pfam" id="PF01276">
    <property type="entry name" value="OKR_DC_1"/>
    <property type="match status" value="1"/>
</dbReference>
<reference evidence="7" key="1">
    <citation type="journal article" date="2014" name="Int. J. Syst. Evol. Microbiol.">
        <title>Complete genome sequence of Corynebacterium casei LMG S-19264T (=DSM 44701T), isolated from a smear-ripened cheese.</title>
        <authorList>
            <consortium name="US DOE Joint Genome Institute (JGI-PGF)"/>
            <person name="Walter F."/>
            <person name="Albersmeier A."/>
            <person name="Kalinowski J."/>
            <person name="Ruckert C."/>
        </authorList>
    </citation>
    <scope>NUCLEOTIDE SEQUENCE</scope>
    <source>
        <strain evidence="7">JCM 4633</strain>
    </source>
</reference>